<dbReference type="InterPro" id="IPR011059">
    <property type="entry name" value="Metal-dep_hydrolase_composite"/>
</dbReference>
<dbReference type="AlphaFoldDB" id="A0A1I7G0F1"/>
<feature type="domain" description="Amidohydrolase-related" evidence="2">
    <location>
        <begin position="345"/>
        <end position="444"/>
    </location>
</feature>
<dbReference type="Gene3D" id="3.40.50.10910">
    <property type="entry name" value="Amidohydrolase"/>
    <property type="match status" value="1"/>
</dbReference>
<dbReference type="PANTHER" id="PTHR43135">
    <property type="entry name" value="ALPHA-D-RIBOSE 1-METHYLPHOSPHONATE 5-TRIPHOSPHATE DIPHOSPHATASE"/>
    <property type="match status" value="1"/>
</dbReference>
<dbReference type="InterPro" id="IPR032466">
    <property type="entry name" value="Metal_Hydrolase"/>
</dbReference>
<keyword evidence="1" id="KW-1133">Transmembrane helix</keyword>
<feature type="transmembrane region" description="Helical" evidence="1">
    <location>
        <begin position="7"/>
        <end position="29"/>
    </location>
</feature>
<evidence type="ECO:0000259" key="2">
    <source>
        <dbReference type="Pfam" id="PF01979"/>
    </source>
</evidence>
<name>A0A1I7G0F1_9FLAO</name>
<proteinExistence type="predicted"/>
<dbReference type="InterPro" id="IPR051781">
    <property type="entry name" value="Metallo-dep_Hydrolase"/>
</dbReference>
<protein>
    <submittedName>
        <fullName evidence="3">Amidohydrolase family protein</fullName>
    </submittedName>
</protein>
<keyword evidence="3" id="KW-0378">Hydrolase</keyword>
<dbReference type="EMBL" id="FPBK01000003">
    <property type="protein sequence ID" value="SFU41801.1"/>
    <property type="molecule type" value="Genomic_DNA"/>
</dbReference>
<dbReference type="RefSeq" id="WP_093024099.1">
    <property type="nucleotide sequence ID" value="NZ_FPBK01000003.1"/>
</dbReference>
<dbReference type="GO" id="GO:0016810">
    <property type="term" value="F:hydrolase activity, acting on carbon-nitrogen (but not peptide) bonds"/>
    <property type="evidence" value="ECO:0007669"/>
    <property type="project" value="InterPro"/>
</dbReference>
<dbReference type="Gene3D" id="2.30.40.10">
    <property type="entry name" value="Urease, subunit C, domain 1"/>
    <property type="match status" value="1"/>
</dbReference>
<evidence type="ECO:0000256" key="1">
    <source>
        <dbReference type="SAM" id="Phobius"/>
    </source>
</evidence>
<keyword evidence="1" id="KW-0812">Transmembrane</keyword>
<sequence>MLKIVKILGKLIASLLLLLIITVLVIIGIDSYRTGYLKTDAIDQAAHNSYVITHVNVIPMHKDTVYQNTSVYIKNGIIAHIADTISAPNVPTINANGKYLCPGLIDMHVHVWDTYELGLYLANGVTAVRNVWGMPMHLRMKEALRTNELIGPEFFTSGPKITGPEFIGDDNLQIFSPEEATEKVIDFKAKGYDFIKAYYGLPKDTYDAVITQAAKETMDIIAHPSQKVPYSYHFNPQIRSIEHAEDIVQQPLAYTLDTVALARVVDTFAQSTHTAFCPTLTVYNNIYQILQNDTILQMPKLGYMNPLIKKVDSQASFDRWYQTKQKDTGVVVRIKAQHDFHLKIVKELHDAGVPIICGTDAGIGITLPGFSLHRELAFYKAAGLSNYEVLKTATINASQTHSIMNHMGSIEEGKTANMLLLESNPLTDITTLQNPAMVFSKGRRINRETLETFETKAYDRNNLWVSALRYAENLIIEK</sequence>
<keyword evidence="4" id="KW-1185">Reference proteome</keyword>
<gene>
    <name evidence="3" type="ORF">SAMN05216480_10313</name>
</gene>
<dbReference type="Gene3D" id="3.30.110.90">
    <property type="entry name" value="Amidohydrolase"/>
    <property type="match status" value="1"/>
</dbReference>
<dbReference type="SUPFAM" id="SSF51556">
    <property type="entry name" value="Metallo-dependent hydrolases"/>
    <property type="match status" value="1"/>
</dbReference>
<dbReference type="Pfam" id="PF01979">
    <property type="entry name" value="Amidohydro_1"/>
    <property type="match status" value="1"/>
</dbReference>
<dbReference type="Gene3D" id="1.20.58.520">
    <property type="entry name" value="Amidohydrolase"/>
    <property type="match status" value="1"/>
</dbReference>
<dbReference type="SUPFAM" id="SSF51338">
    <property type="entry name" value="Composite domain of metallo-dependent hydrolases"/>
    <property type="match status" value="1"/>
</dbReference>
<dbReference type="InterPro" id="IPR006680">
    <property type="entry name" value="Amidohydro-rel"/>
</dbReference>
<accession>A0A1I7G0F1</accession>
<reference evidence="3 4" key="1">
    <citation type="submission" date="2016-10" db="EMBL/GenBank/DDBJ databases">
        <authorList>
            <person name="de Groot N.N."/>
        </authorList>
    </citation>
    <scope>NUCLEOTIDE SEQUENCE [LARGE SCALE GENOMIC DNA]</scope>
    <source>
        <strain evidence="3 4">CGMCC 1.12333</strain>
    </source>
</reference>
<evidence type="ECO:0000313" key="3">
    <source>
        <dbReference type="EMBL" id="SFU41801.1"/>
    </source>
</evidence>
<dbReference type="PANTHER" id="PTHR43135:SF3">
    <property type="entry name" value="ALPHA-D-RIBOSE 1-METHYLPHOSPHONATE 5-TRIPHOSPHATE DIPHOSPHATASE"/>
    <property type="match status" value="1"/>
</dbReference>
<evidence type="ECO:0000313" key="4">
    <source>
        <dbReference type="Proteomes" id="UP000199138"/>
    </source>
</evidence>
<keyword evidence="1" id="KW-0472">Membrane</keyword>
<organism evidence="3 4">
    <name type="scientific">Pustulibacterium marinum</name>
    <dbReference type="NCBI Taxonomy" id="1224947"/>
    <lineage>
        <taxon>Bacteria</taxon>
        <taxon>Pseudomonadati</taxon>
        <taxon>Bacteroidota</taxon>
        <taxon>Flavobacteriia</taxon>
        <taxon>Flavobacteriales</taxon>
        <taxon>Flavobacteriaceae</taxon>
        <taxon>Pustulibacterium</taxon>
    </lineage>
</organism>
<dbReference type="OrthoDB" id="9797498at2"/>
<dbReference type="Proteomes" id="UP000199138">
    <property type="component" value="Unassembled WGS sequence"/>
</dbReference>
<dbReference type="STRING" id="1224947.SAMN05216480_10313"/>